<proteinExistence type="predicted"/>
<comment type="caution">
    <text evidence="1">The sequence shown here is derived from an EMBL/GenBank/DDBJ whole genome shotgun (WGS) entry which is preliminary data.</text>
</comment>
<reference evidence="1 2" key="1">
    <citation type="journal article" date="2022" name="DNA Res.">
        <title>Chromosomal-level genome assembly of the orchid tree Bauhinia variegata (Leguminosae; Cercidoideae) supports the allotetraploid origin hypothesis of Bauhinia.</title>
        <authorList>
            <person name="Zhong Y."/>
            <person name="Chen Y."/>
            <person name="Zheng D."/>
            <person name="Pang J."/>
            <person name="Liu Y."/>
            <person name="Luo S."/>
            <person name="Meng S."/>
            <person name="Qian L."/>
            <person name="Wei D."/>
            <person name="Dai S."/>
            <person name="Zhou R."/>
        </authorList>
    </citation>
    <scope>NUCLEOTIDE SEQUENCE [LARGE SCALE GENOMIC DNA]</scope>
    <source>
        <strain evidence="1">BV-YZ2020</strain>
    </source>
</reference>
<organism evidence="1 2">
    <name type="scientific">Bauhinia variegata</name>
    <name type="common">Purple orchid tree</name>
    <name type="synonym">Phanera variegata</name>
    <dbReference type="NCBI Taxonomy" id="167791"/>
    <lineage>
        <taxon>Eukaryota</taxon>
        <taxon>Viridiplantae</taxon>
        <taxon>Streptophyta</taxon>
        <taxon>Embryophyta</taxon>
        <taxon>Tracheophyta</taxon>
        <taxon>Spermatophyta</taxon>
        <taxon>Magnoliopsida</taxon>
        <taxon>eudicotyledons</taxon>
        <taxon>Gunneridae</taxon>
        <taxon>Pentapetalae</taxon>
        <taxon>rosids</taxon>
        <taxon>fabids</taxon>
        <taxon>Fabales</taxon>
        <taxon>Fabaceae</taxon>
        <taxon>Cercidoideae</taxon>
        <taxon>Cercideae</taxon>
        <taxon>Bauhiniinae</taxon>
        <taxon>Bauhinia</taxon>
    </lineage>
</organism>
<dbReference type="EMBL" id="CM039435">
    <property type="protein sequence ID" value="KAI4317999.1"/>
    <property type="molecule type" value="Genomic_DNA"/>
</dbReference>
<evidence type="ECO:0000313" key="2">
    <source>
        <dbReference type="Proteomes" id="UP000828941"/>
    </source>
</evidence>
<protein>
    <submittedName>
        <fullName evidence="1">Uncharacterized protein</fullName>
    </submittedName>
</protein>
<keyword evidence="2" id="KW-1185">Reference proteome</keyword>
<sequence>MIKYRNEVMRLGITLMELLSEALGLNPSHLYDIGCAMGLFFVGHYYPACPEPELTFGISAHSDNSFLTVLLQDQTGGLQVLHDNQWVDVIPKPGALVINLGDLLQLITNDKFISVNHRVLAQKIPRVSVACFFGTRLPPESTSMLYGPIKELLSEENPPIYRETTIMDYLLHYLNKGLNGVSALEHFKL</sequence>
<name>A0ACB9M1F0_BAUVA</name>
<evidence type="ECO:0000313" key="1">
    <source>
        <dbReference type="EMBL" id="KAI4317999.1"/>
    </source>
</evidence>
<accession>A0ACB9M1F0</accession>
<gene>
    <name evidence="1" type="ORF">L6164_025815</name>
</gene>
<dbReference type="Proteomes" id="UP000828941">
    <property type="component" value="Chromosome 10"/>
</dbReference>